<protein>
    <submittedName>
        <fullName evidence="7">LemA family protein</fullName>
    </submittedName>
</protein>
<dbReference type="PANTHER" id="PTHR34478">
    <property type="entry name" value="PROTEIN LEMA"/>
    <property type="match status" value="1"/>
</dbReference>
<dbReference type="EMBL" id="LNNH01000040">
    <property type="protein sequence ID" value="KWW14032.1"/>
    <property type="molecule type" value="Genomic_DNA"/>
</dbReference>
<sequence length="196" mass="21762">MKEQGGIRLKKGWIIGIVVVVLLVIYGATSYNGLVSANEDVDNKWSQVDNQLKRRADLIPNLVETVKGYAKHETEAIKAVSDARSKLAGANSKEGAIQADQELSGALSRLLVVVENYPDLKANENFKGLMDSLEGTENRLTVARKDYNDEVTTYNKTIKRFPKNLMAGAFGFETKPYFEVTDQEKETPKVDFGSDK</sequence>
<keyword evidence="4 6" id="KW-1133">Transmembrane helix</keyword>
<evidence type="ECO:0000256" key="3">
    <source>
        <dbReference type="ARBA" id="ARBA00022692"/>
    </source>
</evidence>
<evidence type="ECO:0000256" key="5">
    <source>
        <dbReference type="ARBA" id="ARBA00023136"/>
    </source>
</evidence>
<name>A0A125QRA3_9BACI</name>
<dbReference type="PANTHER" id="PTHR34478:SF2">
    <property type="entry name" value="MEMBRANE PROTEIN"/>
    <property type="match status" value="1"/>
</dbReference>
<dbReference type="GO" id="GO:0016020">
    <property type="term" value="C:membrane"/>
    <property type="evidence" value="ECO:0007669"/>
    <property type="project" value="UniProtKB-SubCell"/>
</dbReference>
<comment type="caution">
    <text evidence="7">The sequence shown here is derived from an EMBL/GenBank/DDBJ whole genome shotgun (WGS) entry which is preliminary data.</text>
</comment>
<evidence type="ECO:0000256" key="2">
    <source>
        <dbReference type="ARBA" id="ARBA00008854"/>
    </source>
</evidence>
<dbReference type="Gene3D" id="1.20.1440.20">
    <property type="entry name" value="LemA-like domain"/>
    <property type="match status" value="1"/>
</dbReference>
<dbReference type="InterPro" id="IPR007156">
    <property type="entry name" value="MamQ_LemA"/>
</dbReference>
<proteinExistence type="inferred from homology"/>
<evidence type="ECO:0000313" key="7">
    <source>
        <dbReference type="EMBL" id="KWW14032.1"/>
    </source>
</evidence>
<evidence type="ECO:0000256" key="1">
    <source>
        <dbReference type="ARBA" id="ARBA00004167"/>
    </source>
</evidence>
<dbReference type="RefSeq" id="WP_061143660.1">
    <property type="nucleotide sequence ID" value="NZ_LNNH01000040.1"/>
</dbReference>
<dbReference type="AlphaFoldDB" id="A0A125QRA3"/>
<comment type="similarity">
    <text evidence="2">Belongs to the LemA family.</text>
</comment>
<dbReference type="Pfam" id="PF04011">
    <property type="entry name" value="LemA"/>
    <property type="match status" value="1"/>
</dbReference>
<evidence type="ECO:0000256" key="6">
    <source>
        <dbReference type="SAM" id="Phobius"/>
    </source>
</evidence>
<dbReference type="Proteomes" id="UP000064189">
    <property type="component" value="Unassembled WGS sequence"/>
</dbReference>
<dbReference type="SUPFAM" id="SSF140478">
    <property type="entry name" value="LemA-like"/>
    <property type="match status" value="1"/>
</dbReference>
<evidence type="ECO:0000256" key="4">
    <source>
        <dbReference type="ARBA" id="ARBA00022989"/>
    </source>
</evidence>
<keyword evidence="3 6" id="KW-0812">Transmembrane</keyword>
<comment type="subcellular location">
    <subcellularLocation>
        <location evidence="1">Membrane</location>
        <topology evidence="1">Single-pass membrane protein</topology>
    </subcellularLocation>
</comment>
<dbReference type="InterPro" id="IPR023353">
    <property type="entry name" value="LemA-like_dom_sf"/>
</dbReference>
<evidence type="ECO:0000313" key="8">
    <source>
        <dbReference type="Proteomes" id="UP000064189"/>
    </source>
</evidence>
<gene>
    <name evidence="7" type="ORF">AS888_00410</name>
</gene>
<organism evidence="7 8">
    <name type="scientific">Peribacillus simplex</name>
    <dbReference type="NCBI Taxonomy" id="1478"/>
    <lineage>
        <taxon>Bacteria</taxon>
        <taxon>Bacillati</taxon>
        <taxon>Bacillota</taxon>
        <taxon>Bacilli</taxon>
        <taxon>Bacillales</taxon>
        <taxon>Bacillaceae</taxon>
        <taxon>Peribacillus</taxon>
    </lineage>
</organism>
<keyword evidence="5 6" id="KW-0472">Membrane</keyword>
<feature type="transmembrane region" description="Helical" evidence="6">
    <location>
        <begin position="12"/>
        <end position="29"/>
    </location>
</feature>
<accession>A0A125QRA3</accession>
<keyword evidence="8" id="KW-1185">Reference proteome</keyword>
<reference evidence="7 8" key="1">
    <citation type="submission" date="2015-11" db="EMBL/GenBank/DDBJ databases">
        <title>Genome Sequence of Bacillus simplex strain VanAntwerpen2.</title>
        <authorList>
            <person name="Couger M.B."/>
        </authorList>
    </citation>
    <scope>NUCLEOTIDE SEQUENCE [LARGE SCALE GENOMIC DNA]</scope>
    <source>
        <strain evidence="7 8">VanAntwerpen02</strain>
    </source>
</reference>